<name>A0ABR2KL33_9EUKA</name>
<dbReference type="InterPro" id="IPR000195">
    <property type="entry name" value="Rab-GAP-TBC_dom"/>
</dbReference>
<dbReference type="Pfam" id="PF00566">
    <property type="entry name" value="RabGAP-TBC"/>
    <property type="match status" value="1"/>
</dbReference>
<dbReference type="PROSITE" id="PS50086">
    <property type="entry name" value="TBC_RABGAP"/>
    <property type="match status" value="1"/>
</dbReference>
<gene>
    <name evidence="3" type="ORF">M9Y10_028723</name>
</gene>
<keyword evidence="4" id="KW-1185">Reference proteome</keyword>
<sequence length="679" mass="78983">MSNHQDNSSNKREQNDLILSTFQNIEYYDFQDGSLYNGLLIISKDMTSFNFRWSPYKLNRKLFLFESENQIHIVNSFNLFRVVIETNHQYCEVSLYSTGHDDPTIFRASENHINFSHQLAQIFTINSVFLNNPNWIYLAQLFLDPPTEETGPVIYYLSCYNGKFSFPVFLTENFIQKVKDTIEKAYKTKETENDNQKKLMTQQSQQAGNTNNDQNIFKNFFNFSIFSNTSSNASKPPITANQDEKNDQKLFLSNFSQIFSKYKIKTNSSSLPLSISDFMLLCSQKVPLTEIRKIVSIQGMNADLRKELWPVFLSIVPFEKNEKVLNARVSEYKALKIQWSSLSEYQLAQSHELRSAFYTIGMDVKRTTVPSELFHQISTNDQIITQKVSTIFKKFLENILKTFAVWNYNIRYTQGINEIVVPFACVALYDIINEIVMPNHQNLNFDNFDEVINSNNSILFQKVEERESIAFWCFVSFQEKSQNVLLETSMTNLIELDIPEILEIVKKQSRDAFKFVKQYQLDSLNFLVSPFMLLFRRSFSEMKVERLWDTIIALDEINSKNNFVSDLIRRKNFEYAFAASVVIFIVPLLKKKIAQMNENKSNVHSNEAITEVLLLEIPEVIESLPIEYVIRVALSIENDLPTKIQPRISVGQKNIFENEFFSPALLPETNIYSSLGLFC</sequence>
<evidence type="ECO:0000259" key="2">
    <source>
        <dbReference type="PROSITE" id="PS50086"/>
    </source>
</evidence>
<dbReference type="EMBL" id="JAPFFF010000004">
    <property type="protein sequence ID" value="KAK8891513.1"/>
    <property type="molecule type" value="Genomic_DNA"/>
</dbReference>
<feature type="region of interest" description="Disordered" evidence="1">
    <location>
        <begin position="189"/>
        <end position="209"/>
    </location>
</feature>
<evidence type="ECO:0000256" key="1">
    <source>
        <dbReference type="SAM" id="MobiDB-lite"/>
    </source>
</evidence>
<reference evidence="3 4" key="1">
    <citation type="submission" date="2024-04" db="EMBL/GenBank/DDBJ databases">
        <title>Tritrichomonas musculus Genome.</title>
        <authorList>
            <person name="Alves-Ferreira E."/>
            <person name="Grigg M."/>
            <person name="Lorenzi H."/>
            <person name="Galac M."/>
        </authorList>
    </citation>
    <scope>NUCLEOTIDE SEQUENCE [LARGE SCALE GENOMIC DNA]</scope>
    <source>
        <strain evidence="3 4">EAF2021</strain>
    </source>
</reference>
<accession>A0ABR2KL33</accession>
<dbReference type="PANTHER" id="PTHR22957:SF661">
    <property type="entry name" value="GH16847P"/>
    <property type="match status" value="1"/>
</dbReference>
<comment type="caution">
    <text evidence="3">The sequence shown here is derived from an EMBL/GenBank/DDBJ whole genome shotgun (WGS) entry which is preliminary data.</text>
</comment>
<dbReference type="InterPro" id="IPR035969">
    <property type="entry name" value="Rab-GAP_TBC_sf"/>
</dbReference>
<evidence type="ECO:0000313" key="3">
    <source>
        <dbReference type="EMBL" id="KAK8891513.1"/>
    </source>
</evidence>
<dbReference type="SMART" id="SM00164">
    <property type="entry name" value="TBC"/>
    <property type="match status" value="1"/>
</dbReference>
<feature type="compositionally biased region" description="Polar residues" evidence="1">
    <location>
        <begin position="198"/>
        <end position="209"/>
    </location>
</feature>
<protein>
    <recommendedName>
        <fullName evidence="2">Rab-GAP TBC domain-containing protein</fullName>
    </recommendedName>
</protein>
<organism evidence="3 4">
    <name type="scientific">Tritrichomonas musculus</name>
    <dbReference type="NCBI Taxonomy" id="1915356"/>
    <lineage>
        <taxon>Eukaryota</taxon>
        <taxon>Metamonada</taxon>
        <taxon>Parabasalia</taxon>
        <taxon>Tritrichomonadida</taxon>
        <taxon>Tritrichomonadidae</taxon>
        <taxon>Tritrichomonas</taxon>
    </lineage>
</organism>
<dbReference type="Gene3D" id="1.10.8.270">
    <property type="entry name" value="putative rabgap domain of human tbc1 domain family member 14 like domains"/>
    <property type="match status" value="1"/>
</dbReference>
<evidence type="ECO:0000313" key="4">
    <source>
        <dbReference type="Proteomes" id="UP001470230"/>
    </source>
</evidence>
<dbReference type="Proteomes" id="UP001470230">
    <property type="component" value="Unassembled WGS sequence"/>
</dbReference>
<dbReference type="PANTHER" id="PTHR22957">
    <property type="entry name" value="TBC1 DOMAIN FAMILY MEMBER GTPASE-ACTIVATING PROTEIN"/>
    <property type="match status" value="1"/>
</dbReference>
<proteinExistence type="predicted"/>
<dbReference type="SUPFAM" id="SSF47923">
    <property type="entry name" value="Ypt/Rab-GAP domain of gyp1p"/>
    <property type="match status" value="2"/>
</dbReference>
<feature type="domain" description="Rab-GAP TBC" evidence="2">
    <location>
        <begin position="299"/>
        <end position="555"/>
    </location>
</feature>